<reference evidence="7" key="1">
    <citation type="submission" date="2022-06" db="EMBL/GenBank/DDBJ databases">
        <title>Sequencing the genomes of 1000 actinobacteria strains.</title>
        <authorList>
            <person name="Klenk H.-P."/>
        </authorList>
    </citation>
    <scope>NUCLEOTIDE SEQUENCE</scope>
    <source>
        <strain evidence="7">DSM 46694</strain>
    </source>
</reference>
<evidence type="ECO:0000256" key="3">
    <source>
        <dbReference type="ARBA" id="ARBA00023015"/>
    </source>
</evidence>
<evidence type="ECO:0000256" key="4">
    <source>
        <dbReference type="ARBA" id="ARBA00023125"/>
    </source>
</evidence>
<dbReference type="GO" id="GO:0003700">
    <property type="term" value="F:DNA-binding transcription factor activity"/>
    <property type="evidence" value="ECO:0007669"/>
    <property type="project" value="InterPro"/>
</dbReference>
<dbReference type="Proteomes" id="UP001139648">
    <property type="component" value="Unassembled WGS sequence"/>
</dbReference>
<evidence type="ECO:0000256" key="2">
    <source>
        <dbReference type="ARBA" id="ARBA00022898"/>
    </source>
</evidence>
<dbReference type="GO" id="GO:0003677">
    <property type="term" value="F:DNA binding"/>
    <property type="evidence" value="ECO:0007669"/>
    <property type="project" value="UniProtKB-KW"/>
</dbReference>
<keyword evidence="2" id="KW-0663">Pyridoxal phosphate</keyword>
<dbReference type="EMBL" id="JAMZEB010000002">
    <property type="protein sequence ID" value="MCP2364601.1"/>
    <property type="molecule type" value="Genomic_DNA"/>
</dbReference>
<dbReference type="AlphaFoldDB" id="A0A9X2KC31"/>
<dbReference type="PANTHER" id="PTHR46577">
    <property type="entry name" value="HTH-TYPE TRANSCRIPTIONAL REGULATORY PROTEIN GABR"/>
    <property type="match status" value="1"/>
</dbReference>
<dbReference type="InterPro" id="IPR015421">
    <property type="entry name" value="PyrdxlP-dep_Trfase_major"/>
</dbReference>
<keyword evidence="4 7" id="KW-0238">DNA-binding</keyword>
<dbReference type="SUPFAM" id="SSF53383">
    <property type="entry name" value="PLP-dependent transferases"/>
    <property type="match status" value="1"/>
</dbReference>
<dbReference type="InterPro" id="IPR036388">
    <property type="entry name" value="WH-like_DNA-bd_sf"/>
</dbReference>
<dbReference type="PANTHER" id="PTHR46577:SF1">
    <property type="entry name" value="HTH-TYPE TRANSCRIPTIONAL REGULATORY PROTEIN GABR"/>
    <property type="match status" value="1"/>
</dbReference>
<dbReference type="InterPro" id="IPR000524">
    <property type="entry name" value="Tscrpt_reg_HTH_GntR"/>
</dbReference>
<dbReference type="InterPro" id="IPR051446">
    <property type="entry name" value="HTH_trans_reg/aminotransferase"/>
</dbReference>
<comment type="similarity">
    <text evidence="1">In the C-terminal section; belongs to the class-I pyridoxal-phosphate-dependent aminotransferase family.</text>
</comment>
<dbReference type="Gene3D" id="1.10.10.10">
    <property type="entry name" value="Winged helix-like DNA-binding domain superfamily/Winged helix DNA-binding domain"/>
    <property type="match status" value="1"/>
</dbReference>
<comment type="caution">
    <text evidence="7">The sequence shown here is derived from an EMBL/GenBank/DDBJ whole genome shotgun (WGS) entry which is preliminary data.</text>
</comment>
<dbReference type="InterPro" id="IPR036390">
    <property type="entry name" value="WH_DNA-bd_sf"/>
</dbReference>
<evidence type="ECO:0000313" key="7">
    <source>
        <dbReference type="EMBL" id="MCP2364601.1"/>
    </source>
</evidence>
<dbReference type="InterPro" id="IPR015424">
    <property type="entry name" value="PyrdxlP-dep_Trfase"/>
</dbReference>
<dbReference type="Gene3D" id="3.90.1150.10">
    <property type="entry name" value="Aspartate Aminotransferase, domain 1"/>
    <property type="match status" value="1"/>
</dbReference>
<dbReference type="RefSeq" id="WP_253757257.1">
    <property type="nucleotide sequence ID" value="NZ_BAABKA010000012.1"/>
</dbReference>
<proteinExistence type="inferred from homology"/>
<accession>A0A9X2KC31</accession>
<dbReference type="Pfam" id="PF00392">
    <property type="entry name" value="GntR"/>
    <property type="match status" value="1"/>
</dbReference>
<dbReference type="SMART" id="SM00345">
    <property type="entry name" value="HTH_GNTR"/>
    <property type="match status" value="1"/>
</dbReference>
<keyword evidence="3" id="KW-0805">Transcription regulation</keyword>
<dbReference type="CDD" id="cd07377">
    <property type="entry name" value="WHTH_GntR"/>
    <property type="match status" value="1"/>
</dbReference>
<dbReference type="GO" id="GO:0030170">
    <property type="term" value="F:pyridoxal phosphate binding"/>
    <property type="evidence" value="ECO:0007669"/>
    <property type="project" value="InterPro"/>
</dbReference>
<evidence type="ECO:0000256" key="1">
    <source>
        <dbReference type="ARBA" id="ARBA00005384"/>
    </source>
</evidence>
<protein>
    <submittedName>
        <fullName evidence="7">DNA-binding transcriptional MocR family regulator</fullName>
    </submittedName>
</protein>
<dbReference type="SUPFAM" id="SSF46785">
    <property type="entry name" value="Winged helix' DNA-binding domain"/>
    <property type="match status" value="1"/>
</dbReference>
<evidence type="ECO:0000256" key="5">
    <source>
        <dbReference type="ARBA" id="ARBA00023163"/>
    </source>
</evidence>
<name>A0A9X2KC31_9ACTN</name>
<evidence type="ECO:0000259" key="6">
    <source>
        <dbReference type="PROSITE" id="PS50949"/>
    </source>
</evidence>
<organism evidence="7 8">
    <name type="scientific">Nonomuraea thailandensis</name>
    <dbReference type="NCBI Taxonomy" id="1188745"/>
    <lineage>
        <taxon>Bacteria</taxon>
        <taxon>Bacillati</taxon>
        <taxon>Actinomycetota</taxon>
        <taxon>Actinomycetes</taxon>
        <taxon>Streptosporangiales</taxon>
        <taxon>Streptosporangiaceae</taxon>
        <taxon>Nonomuraea</taxon>
    </lineage>
</organism>
<dbReference type="Pfam" id="PF00155">
    <property type="entry name" value="Aminotran_1_2"/>
    <property type="match status" value="1"/>
</dbReference>
<dbReference type="CDD" id="cd00609">
    <property type="entry name" value="AAT_like"/>
    <property type="match status" value="1"/>
</dbReference>
<dbReference type="PROSITE" id="PS50949">
    <property type="entry name" value="HTH_GNTR"/>
    <property type="match status" value="1"/>
</dbReference>
<evidence type="ECO:0000313" key="8">
    <source>
        <dbReference type="Proteomes" id="UP001139648"/>
    </source>
</evidence>
<feature type="domain" description="HTH gntR-type" evidence="6">
    <location>
        <begin position="7"/>
        <end position="75"/>
    </location>
</feature>
<dbReference type="InterPro" id="IPR015422">
    <property type="entry name" value="PyrdxlP-dep_Trfase_small"/>
</dbReference>
<dbReference type="InterPro" id="IPR004839">
    <property type="entry name" value="Aminotransferase_I/II_large"/>
</dbReference>
<keyword evidence="5" id="KW-0804">Transcription</keyword>
<keyword evidence="8" id="KW-1185">Reference proteome</keyword>
<sequence length="451" mass="47793">MVGSEGMEDYRRIADSVAADIAAGRLRPGDRLPPQRVFARRHGVADSTAARVYRELAGRGLTVGEVGRGTFVRAAAPQPGPALVEPTGSRIDLELNYPVVPEQSRLLADGIGPLLRADVLEASLRPVGAAGTPPARRVVADLLARGEWRPDEERLLFAGNGRQAIAAAIAALVPAGARLGVEELTYPVLKGLAARVGVTLVPLRVDEAGLDPAAVEAAARRAPLKAVYVQPTLHNPLSISMPAERRAELAGVLARLDMPAIEDSIWSFLRDDLPPLAAFAPERTTLVDSLSKRLAPGLSLGFAVVPGAAVPRVATALRSGGWTPMRFALEAATRWLTDDTARSVARAKQRDAAMRQEIAARRLAGFAVRSDPRSYYCWWELPPPWRADTFVAAAARYGIGVTPAAAFAVGRNSAPNAVRLGLASPPPDVLARALTTLADLARAAPEDLVAE</sequence>
<gene>
    <name evidence="7" type="ORF">HD597_011621</name>
</gene>
<dbReference type="Gene3D" id="3.40.640.10">
    <property type="entry name" value="Type I PLP-dependent aspartate aminotransferase-like (Major domain)"/>
    <property type="match status" value="1"/>
</dbReference>